<dbReference type="AlphaFoldDB" id="B4K296"/>
<evidence type="ECO:0000256" key="1">
    <source>
        <dbReference type="ARBA" id="ARBA00010952"/>
    </source>
</evidence>
<evidence type="ECO:0000256" key="2">
    <source>
        <dbReference type="ARBA" id="ARBA00022729"/>
    </source>
</evidence>
<dbReference type="EMBL" id="CH918739">
    <property type="protein sequence ID" value="EDW04834.1"/>
    <property type="molecule type" value="Genomic_DNA"/>
</dbReference>
<keyword evidence="5" id="KW-0325">Glycoprotein</keyword>
<comment type="similarity">
    <text evidence="1">Belongs to the protease inhibitor I39 (alpha-2-macroglobulin) family.</text>
</comment>
<dbReference type="PANTHER" id="PTHR11412:SF136">
    <property type="entry name" value="CD109 ANTIGEN"/>
    <property type="match status" value="1"/>
</dbReference>
<dbReference type="Gene3D" id="2.60.40.690">
    <property type="entry name" value="Alpha-macroglobulin, receptor-binding domain"/>
    <property type="match status" value="1"/>
</dbReference>
<dbReference type="GO" id="GO:0050830">
    <property type="term" value="P:defense response to Gram-positive bacterium"/>
    <property type="evidence" value="ECO:0007669"/>
    <property type="project" value="EnsemblMetazoa"/>
</dbReference>
<evidence type="ECO:0000313" key="7">
    <source>
        <dbReference type="EMBL" id="EDW04834.1"/>
    </source>
</evidence>
<dbReference type="PANTHER" id="PTHR11412">
    <property type="entry name" value="MACROGLOBULIN / COMPLEMENT"/>
    <property type="match status" value="1"/>
</dbReference>
<dbReference type="STRING" id="7222.B4K296"/>
<proteinExistence type="inferred from homology"/>
<reference evidence="7 8" key="1">
    <citation type="journal article" date="2007" name="Nature">
        <title>Evolution of genes and genomes on the Drosophila phylogeny.</title>
        <authorList>
            <consortium name="Drosophila 12 Genomes Consortium"/>
            <person name="Clark A.G."/>
            <person name="Eisen M.B."/>
            <person name="Smith D.R."/>
            <person name="Bergman C.M."/>
            <person name="Oliver B."/>
            <person name="Markow T.A."/>
            <person name="Kaufman T.C."/>
            <person name="Kellis M."/>
            <person name="Gelbart W."/>
            <person name="Iyer V.N."/>
            <person name="Pollard D.A."/>
            <person name="Sackton T.B."/>
            <person name="Larracuente A.M."/>
            <person name="Singh N.D."/>
            <person name="Abad J.P."/>
            <person name="Abt D.N."/>
            <person name="Adryan B."/>
            <person name="Aguade M."/>
            <person name="Akashi H."/>
            <person name="Anderson W.W."/>
            <person name="Aquadro C.F."/>
            <person name="Ardell D.H."/>
            <person name="Arguello R."/>
            <person name="Artieri C.G."/>
            <person name="Barbash D.A."/>
            <person name="Barker D."/>
            <person name="Barsanti P."/>
            <person name="Batterham P."/>
            <person name="Batzoglou S."/>
            <person name="Begun D."/>
            <person name="Bhutkar A."/>
            <person name="Blanco E."/>
            <person name="Bosak S.A."/>
            <person name="Bradley R.K."/>
            <person name="Brand A.D."/>
            <person name="Brent M.R."/>
            <person name="Brooks A.N."/>
            <person name="Brown R.H."/>
            <person name="Butlin R.K."/>
            <person name="Caggese C."/>
            <person name="Calvi B.R."/>
            <person name="Bernardo de Carvalho A."/>
            <person name="Caspi A."/>
            <person name="Castrezana S."/>
            <person name="Celniker S.E."/>
            <person name="Chang J.L."/>
            <person name="Chapple C."/>
            <person name="Chatterji S."/>
            <person name="Chinwalla A."/>
            <person name="Civetta A."/>
            <person name="Clifton S.W."/>
            <person name="Comeron J.M."/>
            <person name="Costello J.C."/>
            <person name="Coyne J.A."/>
            <person name="Daub J."/>
            <person name="David R.G."/>
            <person name="Delcher A.L."/>
            <person name="Delehaunty K."/>
            <person name="Do C.B."/>
            <person name="Ebling H."/>
            <person name="Edwards K."/>
            <person name="Eickbush T."/>
            <person name="Evans J.D."/>
            <person name="Filipski A."/>
            <person name="Findeiss S."/>
            <person name="Freyhult E."/>
            <person name="Fulton L."/>
            <person name="Fulton R."/>
            <person name="Garcia A.C."/>
            <person name="Gardiner A."/>
            <person name="Garfield D.A."/>
            <person name="Garvin B.E."/>
            <person name="Gibson G."/>
            <person name="Gilbert D."/>
            <person name="Gnerre S."/>
            <person name="Godfrey J."/>
            <person name="Good R."/>
            <person name="Gotea V."/>
            <person name="Gravely B."/>
            <person name="Greenberg A.J."/>
            <person name="Griffiths-Jones S."/>
            <person name="Gross S."/>
            <person name="Guigo R."/>
            <person name="Gustafson E.A."/>
            <person name="Haerty W."/>
            <person name="Hahn M.W."/>
            <person name="Halligan D.L."/>
            <person name="Halpern A.L."/>
            <person name="Halter G.M."/>
            <person name="Han M.V."/>
            <person name="Heger A."/>
            <person name="Hillier L."/>
            <person name="Hinrichs A.S."/>
            <person name="Holmes I."/>
            <person name="Hoskins R.A."/>
            <person name="Hubisz M.J."/>
            <person name="Hultmark D."/>
            <person name="Huntley M.A."/>
            <person name="Jaffe D.B."/>
            <person name="Jagadeeshan S."/>
            <person name="Jeck W.R."/>
            <person name="Johnson J."/>
            <person name="Jones C.D."/>
            <person name="Jordan W.C."/>
            <person name="Karpen G.H."/>
            <person name="Kataoka E."/>
            <person name="Keightley P.D."/>
            <person name="Kheradpour P."/>
            <person name="Kirkness E.F."/>
            <person name="Koerich L.B."/>
            <person name="Kristiansen K."/>
            <person name="Kudrna D."/>
            <person name="Kulathinal R.J."/>
            <person name="Kumar S."/>
            <person name="Kwok R."/>
            <person name="Lander E."/>
            <person name="Langley C.H."/>
            <person name="Lapoint R."/>
            <person name="Lazzaro B.P."/>
            <person name="Lee S.J."/>
            <person name="Levesque L."/>
            <person name="Li R."/>
            <person name="Lin C.F."/>
            <person name="Lin M.F."/>
            <person name="Lindblad-Toh K."/>
            <person name="Llopart A."/>
            <person name="Long M."/>
            <person name="Low L."/>
            <person name="Lozovsky E."/>
            <person name="Lu J."/>
            <person name="Luo M."/>
            <person name="Machado C.A."/>
            <person name="Makalowski W."/>
            <person name="Marzo M."/>
            <person name="Matsuda M."/>
            <person name="Matzkin L."/>
            <person name="McAllister B."/>
            <person name="McBride C.S."/>
            <person name="McKernan B."/>
            <person name="McKernan K."/>
            <person name="Mendez-Lago M."/>
            <person name="Minx P."/>
            <person name="Mollenhauer M.U."/>
            <person name="Montooth K."/>
            <person name="Mount S.M."/>
            <person name="Mu X."/>
            <person name="Myers E."/>
            <person name="Negre B."/>
            <person name="Newfeld S."/>
            <person name="Nielsen R."/>
            <person name="Noor M.A."/>
            <person name="O'Grady P."/>
            <person name="Pachter L."/>
            <person name="Papaceit M."/>
            <person name="Parisi M.J."/>
            <person name="Parisi M."/>
            <person name="Parts L."/>
            <person name="Pedersen J.S."/>
            <person name="Pesole G."/>
            <person name="Phillippy A.M."/>
            <person name="Ponting C.P."/>
            <person name="Pop M."/>
            <person name="Porcelli D."/>
            <person name="Powell J.R."/>
            <person name="Prohaska S."/>
            <person name="Pruitt K."/>
            <person name="Puig M."/>
            <person name="Quesneville H."/>
            <person name="Ram K.R."/>
            <person name="Rand D."/>
            <person name="Rasmussen M.D."/>
            <person name="Reed L.K."/>
            <person name="Reenan R."/>
            <person name="Reily A."/>
            <person name="Remington K.A."/>
            <person name="Rieger T.T."/>
            <person name="Ritchie M.G."/>
            <person name="Robin C."/>
            <person name="Rogers Y.H."/>
            <person name="Rohde C."/>
            <person name="Rozas J."/>
            <person name="Rubenfield M.J."/>
            <person name="Ruiz A."/>
            <person name="Russo S."/>
            <person name="Salzberg S.L."/>
            <person name="Sanchez-Gracia A."/>
            <person name="Saranga D.J."/>
            <person name="Sato H."/>
            <person name="Schaeffer S.W."/>
            <person name="Schatz M.C."/>
            <person name="Schlenke T."/>
            <person name="Schwartz R."/>
            <person name="Segarra C."/>
            <person name="Singh R.S."/>
            <person name="Sirot L."/>
            <person name="Sirota M."/>
            <person name="Sisneros N.B."/>
            <person name="Smith C.D."/>
            <person name="Smith T.F."/>
            <person name="Spieth J."/>
            <person name="Stage D.E."/>
            <person name="Stark A."/>
            <person name="Stephan W."/>
            <person name="Strausberg R.L."/>
            <person name="Strempel S."/>
            <person name="Sturgill D."/>
            <person name="Sutton G."/>
            <person name="Sutton G.G."/>
            <person name="Tao W."/>
            <person name="Teichmann S."/>
            <person name="Tobari Y.N."/>
            <person name="Tomimura Y."/>
            <person name="Tsolas J.M."/>
            <person name="Valente V.L."/>
            <person name="Venter E."/>
            <person name="Venter J.C."/>
            <person name="Vicario S."/>
            <person name="Vieira F.G."/>
            <person name="Vilella A.J."/>
            <person name="Villasante A."/>
            <person name="Walenz B."/>
            <person name="Wang J."/>
            <person name="Wasserman M."/>
            <person name="Watts T."/>
            <person name="Wilson D."/>
            <person name="Wilson R.K."/>
            <person name="Wing R.A."/>
            <person name="Wolfner M.F."/>
            <person name="Wong A."/>
            <person name="Wong G.K."/>
            <person name="Wu C.I."/>
            <person name="Wu G."/>
            <person name="Yamamoto D."/>
            <person name="Yang H.P."/>
            <person name="Yang S.P."/>
            <person name="Yorke J.A."/>
            <person name="Yoshida K."/>
            <person name="Zdobnov E."/>
            <person name="Zhang P."/>
            <person name="Zhang Y."/>
            <person name="Zimin A.V."/>
            <person name="Baldwin J."/>
            <person name="Abdouelleil A."/>
            <person name="Abdulkadir J."/>
            <person name="Abebe A."/>
            <person name="Abera B."/>
            <person name="Abreu J."/>
            <person name="Acer S.C."/>
            <person name="Aftuck L."/>
            <person name="Alexander A."/>
            <person name="An P."/>
            <person name="Anderson E."/>
            <person name="Anderson S."/>
            <person name="Arachi H."/>
            <person name="Azer M."/>
            <person name="Bachantsang P."/>
            <person name="Barry A."/>
            <person name="Bayul T."/>
            <person name="Berlin A."/>
            <person name="Bessette D."/>
            <person name="Bloom T."/>
            <person name="Blye J."/>
            <person name="Boguslavskiy L."/>
            <person name="Bonnet C."/>
            <person name="Boukhgalter B."/>
            <person name="Bourzgui I."/>
            <person name="Brown A."/>
            <person name="Cahill P."/>
            <person name="Channer S."/>
            <person name="Cheshatsang Y."/>
            <person name="Chuda L."/>
            <person name="Citroen M."/>
            <person name="Collymore A."/>
            <person name="Cooke P."/>
            <person name="Costello M."/>
            <person name="D'Aco K."/>
            <person name="Daza R."/>
            <person name="De Haan G."/>
            <person name="DeGray S."/>
            <person name="DeMaso C."/>
            <person name="Dhargay N."/>
            <person name="Dooley K."/>
            <person name="Dooley E."/>
            <person name="Doricent M."/>
            <person name="Dorje P."/>
            <person name="Dorjee K."/>
            <person name="Dupes A."/>
            <person name="Elong R."/>
            <person name="Falk J."/>
            <person name="Farina A."/>
            <person name="Faro S."/>
            <person name="Ferguson D."/>
            <person name="Fisher S."/>
            <person name="Foley C.D."/>
            <person name="Franke A."/>
            <person name="Friedrich D."/>
            <person name="Gadbois L."/>
            <person name="Gearin G."/>
            <person name="Gearin C.R."/>
            <person name="Giannoukos G."/>
            <person name="Goode T."/>
            <person name="Graham J."/>
            <person name="Grandbois E."/>
            <person name="Grewal S."/>
            <person name="Gyaltsen K."/>
            <person name="Hafez N."/>
            <person name="Hagos B."/>
            <person name="Hall J."/>
            <person name="Henson C."/>
            <person name="Hollinger A."/>
            <person name="Honan T."/>
            <person name="Huard M.D."/>
            <person name="Hughes L."/>
            <person name="Hurhula B."/>
            <person name="Husby M.E."/>
            <person name="Kamat A."/>
            <person name="Kanga B."/>
            <person name="Kashin S."/>
            <person name="Khazanovich D."/>
            <person name="Kisner P."/>
            <person name="Lance K."/>
            <person name="Lara M."/>
            <person name="Lee W."/>
            <person name="Lennon N."/>
            <person name="Letendre F."/>
            <person name="LeVine R."/>
            <person name="Lipovsky A."/>
            <person name="Liu X."/>
            <person name="Liu J."/>
            <person name="Liu S."/>
            <person name="Lokyitsang T."/>
            <person name="Lokyitsang Y."/>
            <person name="Lubonja R."/>
            <person name="Lui A."/>
            <person name="MacDonald P."/>
            <person name="Magnisalis V."/>
            <person name="Maru K."/>
            <person name="Matthews C."/>
            <person name="McCusker W."/>
            <person name="McDonough S."/>
            <person name="Mehta T."/>
            <person name="Meldrim J."/>
            <person name="Meneus L."/>
            <person name="Mihai O."/>
            <person name="Mihalev A."/>
            <person name="Mihova T."/>
            <person name="Mittelman R."/>
            <person name="Mlenga V."/>
            <person name="Montmayeur A."/>
            <person name="Mulrain L."/>
            <person name="Navidi A."/>
            <person name="Naylor J."/>
            <person name="Negash T."/>
            <person name="Nguyen T."/>
            <person name="Nguyen N."/>
            <person name="Nicol R."/>
            <person name="Norbu C."/>
            <person name="Norbu N."/>
            <person name="Novod N."/>
            <person name="O'Neill B."/>
            <person name="Osman S."/>
            <person name="Markiewicz E."/>
            <person name="Oyono O.L."/>
            <person name="Patti C."/>
            <person name="Phunkhang P."/>
            <person name="Pierre F."/>
            <person name="Priest M."/>
            <person name="Raghuraman S."/>
            <person name="Rege F."/>
            <person name="Reyes R."/>
            <person name="Rise C."/>
            <person name="Rogov P."/>
            <person name="Ross K."/>
            <person name="Ryan E."/>
            <person name="Settipalli S."/>
            <person name="Shea T."/>
            <person name="Sherpa N."/>
            <person name="Shi L."/>
            <person name="Shih D."/>
            <person name="Sparrow T."/>
            <person name="Spaulding J."/>
            <person name="Stalker J."/>
            <person name="Stange-Thomann N."/>
            <person name="Stavropoulos S."/>
            <person name="Stone C."/>
            <person name="Strader C."/>
            <person name="Tesfaye S."/>
            <person name="Thomson T."/>
            <person name="Thoulutsang Y."/>
            <person name="Thoulutsang D."/>
            <person name="Topham K."/>
            <person name="Topping I."/>
            <person name="Tsamla T."/>
            <person name="Vassiliev H."/>
            <person name="Vo A."/>
            <person name="Wangchuk T."/>
            <person name="Wangdi T."/>
            <person name="Weiand M."/>
            <person name="Wilkinson J."/>
            <person name="Wilson A."/>
            <person name="Yadav S."/>
            <person name="Young G."/>
            <person name="Yu Q."/>
            <person name="Zembek L."/>
            <person name="Zhong D."/>
            <person name="Zimmer A."/>
            <person name="Zwirko Z."/>
            <person name="Jaffe D.B."/>
            <person name="Alvarez P."/>
            <person name="Brockman W."/>
            <person name="Butler J."/>
            <person name="Chin C."/>
            <person name="Gnerre S."/>
            <person name="Grabherr M."/>
            <person name="Kleber M."/>
            <person name="Mauceli E."/>
            <person name="MacCallum I."/>
        </authorList>
    </citation>
    <scope>NUCLEOTIDE SEQUENCE [LARGE SCALE GENOMIC DNA]</scope>
    <source>
        <strain evidence="8">Tucson 15287-2541.00</strain>
    </source>
</reference>
<keyword evidence="3" id="KW-0882">Thioester bond</keyword>
<dbReference type="InterPro" id="IPR011626">
    <property type="entry name" value="Alpha-macroglobulin_TED"/>
</dbReference>
<dbReference type="OrthoDB" id="9998011at2759"/>
<dbReference type="InterPro" id="IPR047565">
    <property type="entry name" value="Alpha-macroglob_thiol-ester_cl"/>
</dbReference>
<evidence type="ECO:0000259" key="6">
    <source>
        <dbReference type="SMART" id="SM01361"/>
    </source>
</evidence>
<organism evidence="8">
    <name type="scientific">Drosophila grimshawi</name>
    <name type="common">Hawaiian fruit fly</name>
    <name type="synonym">Idiomyia grimshawi</name>
    <dbReference type="NCBI Taxonomy" id="7222"/>
    <lineage>
        <taxon>Eukaryota</taxon>
        <taxon>Metazoa</taxon>
        <taxon>Ecdysozoa</taxon>
        <taxon>Arthropoda</taxon>
        <taxon>Hexapoda</taxon>
        <taxon>Insecta</taxon>
        <taxon>Pterygota</taxon>
        <taxon>Neoptera</taxon>
        <taxon>Endopterygota</taxon>
        <taxon>Diptera</taxon>
        <taxon>Brachycera</taxon>
        <taxon>Muscomorpha</taxon>
        <taxon>Ephydroidea</taxon>
        <taxon>Drosophilidae</taxon>
        <taxon>Drosophila</taxon>
        <taxon>Hawaiian Drosophila</taxon>
    </lineage>
</organism>
<dbReference type="OMA" id="INVWVLP"/>
<dbReference type="InterPro" id="IPR019742">
    <property type="entry name" value="MacrogloblnA2_CS"/>
</dbReference>
<dbReference type="SMART" id="SM01419">
    <property type="entry name" value="Thiol-ester_cl"/>
    <property type="match status" value="1"/>
</dbReference>
<dbReference type="HOGENOM" id="CLU_001634_3_0_1"/>
<evidence type="ECO:0000256" key="4">
    <source>
        <dbReference type="ARBA" id="ARBA00023157"/>
    </source>
</evidence>
<dbReference type="Gene3D" id="1.50.10.20">
    <property type="match status" value="1"/>
</dbReference>
<dbReference type="InParanoid" id="B4K296"/>
<dbReference type="FunFam" id="2.60.40.690:FF:000003">
    <property type="entry name" value="Thioester-containing protein 2, isoform B"/>
    <property type="match status" value="1"/>
</dbReference>
<protein>
    <submittedName>
        <fullName evidence="7">GH11709</fullName>
    </submittedName>
</protein>
<name>B4K296_DROGR</name>
<dbReference type="GO" id="GO:0005615">
    <property type="term" value="C:extracellular space"/>
    <property type="evidence" value="ECO:0007669"/>
    <property type="project" value="InterPro"/>
</dbReference>
<dbReference type="InterPro" id="IPR036595">
    <property type="entry name" value="A-macroglobulin_rcpt-bd_sf"/>
</dbReference>
<evidence type="ECO:0000313" key="8">
    <source>
        <dbReference type="Proteomes" id="UP000001070"/>
    </source>
</evidence>
<accession>B4K296</accession>
<dbReference type="Pfam" id="PF07678">
    <property type="entry name" value="TED_complement"/>
    <property type="match status" value="1"/>
</dbReference>
<feature type="domain" description="Alpha-macroglobulin receptor-binding" evidence="6">
    <location>
        <begin position="453"/>
        <end position="542"/>
    </location>
</feature>
<dbReference type="Proteomes" id="UP000001070">
    <property type="component" value="Unassembled WGS sequence"/>
</dbReference>
<dbReference type="Gene3D" id="2.60.120.1540">
    <property type="match status" value="1"/>
</dbReference>
<dbReference type="Pfam" id="PF07677">
    <property type="entry name" value="A2M_recep"/>
    <property type="match status" value="1"/>
</dbReference>
<dbReference type="PROSITE" id="PS00477">
    <property type="entry name" value="ALPHA_2_MACROGLOBULIN"/>
    <property type="match status" value="1"/>
</dbReference>
<keyword evidence="2" id="KW-0732">Signal</keyword>
<dbReference type="InterPro" id="IPR041813">
    <property type="entry name" value="A2M_TED"/>
</dbReference>
<dbReference type="SMART" id="SM01361">
    <property type="entry name" value="A2M_recep"/>
    <property type="match status" value="1"/>
</dbReference>
<dbReference type="SUPFAM" id="SSF48239">
    <property type="entry name" value="Terpenoid cyclases/Protein prenyltransferases"/>
    <property type="match status" value="1"/>
</dbReference>
<dbReference type="PhylomeDB" id="B4K296"/>
<dbReference type="CDD" id="cd02897">
    <property type="entry name" value="A2M_2"/>
    <property type="match status" value="1"/>
</dbReference>
<dbReference type="InterPro" id="IPR050473">
    <property type="entry name" value="A2M/Complement_sys"/>
</dbReference>
<dbReference type="InterPro" id="IPR008930">
    <property type="entry name" value="Terpenoid_cyclase/PrenylTrfase"/>
</dbReference>
<dbReference type="FunFam" id="1.50.10.20:FF:000001">
    <property type="entry name" value="CD109 isoform 1"/>
    <property type="match status" value="1"/>
</dbReference>
<evidence type="ECO:0000256" key="3">
    <source>
        <dbReference type="ARBA" id="ARBA00022966"/>
    </source>
</evidence>
<dbReference type="SUPFAM" id="SSF49410">
    <property type="entry name" value="Alpha-macroglobulin receptor domain"/>
    <property type="match status" value="1"/>
</dbReference>
<keyword evidence="8" id="KW-1185">Reference proteome</keyword>
<keyword evidence="4" id="KW-1015">Disulfide bond</keyword>
<sequence>MVEHSGATERVNRGFLFELNSNAQRKQNVTIKVPRNAIPDSTSIEVSAVGDLMGSIVGNLQQLIRLPTGCGEQTMVNFVPNLMVLRYLGRLRQLTPDVEMTATKNLAVGYQRLLYYRHENGAFSAFGLSIKQSSTWLTAYVARSLKQATPYIQVDEHVLQTALAYLASVQSGNGGYEENGDIFEQFDDGGISLTAFVTLAMLENVEAHAEYRNNINKALDFIVRGLDTSSNLHAMAIGTYVLSRANHNAKAAFLQRLDSMATNADGRKWWNKTAPATEQQSPWYNTTRSVNIEISAYAALTLLENNLVGDALPVLNWLMDQRNVFGGFVASQDTVVGLQALLMFAERFSSQGNNVQIGFHYGEGAETILNVNSENSLALQSVELPSNIKNVSVSATGRGLALAQVSYRYNTNVTSAWPRFVLDPTVNRNSHADYLHLSACASFVSVPGDAERSNMAVMEVYLPSGFVVDTDTLPTLESSERIKKVETQQRDTKVIIYFDYLDRREVCPTLHAYKTVKVTKHRPVPVVMYDYYDNARRARQFYRAPKSNICDLCEHANCGDFCEKAEKRESRRPDDYTAIAGRNSANNQATIAMLLMAIAILLQLHC</sequence>
<evidence type="ECO:0000256" key="5">
    <source>
        <dbReference type="ARBA" id="ARBA00023180"/>
    </source>
</evidence>
<dbReference type="InterPro" id="IPR009048">
    <property type="entry name" value="A-macroglobulin_rcpt-bd"/>
</dbReference>
<gene>
    <name evidence="7" type="primary">Dgri\GH11709</name>
    <name evidence="7" type="ORF">Dgri_GH11709</name>
</gene>
<dbReference type="GO" id="GO:0045087">
    <property type="term" value="P:innate immune response"/>
    <property type="evidence" value="ECO:0007669"/>
    <property type="project" value="EnsemblMetazoa"/>
</dbReference>
<dbReference type="SMR" id="B4K296"/>